<dbReference type="InterPro" id="IPR029044">
    <property type="entry name" value="Nucleotide-diphossugar_trans"/>
</dbReference>
<dbReference type="Proteomes" id="UP000005387">
    <property type="component" value="Unassembled WGS sequence"/>
</dbReference>
<evidence type="ECO:0000259" key="2">
    <source>
        <dbReference type="Pfam" id="PF00535"/>
    </source>
</evidence>
<reference evidence="3 4" key="1">
    <citation type="submission" date="2010-07" db="EMBL/GenBank/DDBJ databases">
        <title>The draft genome of Paenibacillus curdlanolyticus YK9.</title>
        <authorList>
            <consortium name="US DOE Joint Genome Institute (JGI-PGF)"/>
            <person name="Lucas S."/>
            <person name="Copeland A."/>
            <person name="Lapidus A."/>
            <person name="Cheng J.-F."/>
            <person name="Bruce D."/>
            <person name="Goodwin L."/>
            <person name="Pitluck S."/>
            <person name="Land M.L."/>
            <person name="Hauser L."/>
            <person name="Chang Y.-J."/>
            <person name="Jeffries C."/>
            <person name="Anderson I.J."/>
            <person name="Johnson E."/>
            <person name="Loganathan U."/>
            <person name="Mulhopadhyay B."/>
            <person name="Kyrpides N."/>
            <person name="Woyke T.J."/>
        </authorList>
    </citation>
    <scope>NUCLEOTIDE SEQUENCE [LARGE SCALE GENOMIC DNA]</scope>
    <source>
        <strain evidence="3 4">YK9</strain>
    </source>
</reference>
<dbReference type="AlphaFoldDB" id="E0I8C8"/>
<dbReference type="InterPro" id="IPR001173">
    <property type="entry name" value="Glyco_trans_2-like"/>
</dbReference>
<evidence type="ECO:0000313" key="4">
    <source>
        <dbReference type="Proteomes" id="UP000005387"/>
    </source>
</evidence>
<keyword evidence="3" id="KW-0808">Transferase</keyword>
<dbReference type="OrthoDB" id="9815829at2"/>
<keyword evidence="4" id="KW-1185">Reference proteome</keyword>
<dbReference type="Gene3D" id="3.90.550.10">
    <property type="entry name" value="Spore Coat Polysaccharide Biosynthesis Protein SpsA, Chain A"/>
    <property type="match status" value="1"/>
</dbReference>
<proteinExistence type="inferred from homology"/>
<dbReference type="EMBL" id="AEDD01000004">
    <property type="protein sequence ID" value="EFM11433.1"/>
    <property type="molecule type" value="Genomic_DNA"/>
</dbReference>
<dbReference type="PANTHER" id="PTHR22916:SF3">
    <property type="entry name" value="UDP-GLCNAC:BETAGAL BETA-1,3-N-ACETYLGLUCOSAMINYLTRANSFERASE-LIKE PROTEIN 1"/>
    <property type="match status" value="1"/>
</dbReference>
<comment type="similarity">
    <text evidence="1">Belongs to the glycosyltransferase 2 family.</text>
</comment>
<dbReference type="SUPFAM" id="SSF53448">
    <property type="entry name" value="Nucleotide-diphospho-sugar transferases"/>
    <property type="match status" value="1"/>
</dbReference>
<dbReference type="PANTHER" id="PTHR22916">
    <property type="entry name" value="GLYCOSYLTRANSFERASE"/>
    <property type="match status" value="1"/>
</dbReference>
<evidence type="ECO:0000256" key="1">
    <source>
        <dbReference type="ARBA" id="ARBA00006739"/>
    </source>
</evidence>
<dbReference type="STRING" id="717606.PaecuDRAFT_1879"/>
<evidence type="ECO:0000313" key="3">
    <source>
        <dbReference type="EMBL" id="EFM11433.1"/>
    </source>
</evidence>
<accession>E0I8C8</accession>
<name>E0I8C8_9BACL</name>
<feature type="domain" description="Glycosyltransferase 2-like" evidence="2">
    <location>
        <begin position="9"/>
        <end position="134"/>
    </location>
</feature>
<dbReference type="Pfam" id="PF00535">
    <property type="entry name" value="Glycos_transf_2"/>
    <property type="match status" value="1"/>
</dbReference>
<dbReference type="RefSeq" id="WP_006037889.1">
    <property type="nucleotide sequence ID" value="NZ_AEDD01000004.1"/>
</dbReference>
<organism evidence="3 4">
    <name type="scientific">Paenibacillus curdlanolyticus YK9</name>
    <dbReference type="NCBI Taxonomy" id="717606"/>
    <lineage>
        <taxon>Bacteria</taxon>
        <taxon>Bacillati</taxon>
        <taxon>Bacillota</taxon>
        <taxon>Bacilli</taxon>
        <taxon>Bacillales</taxon>
        <taxon>Paenibacillaceae</taxon>
        <taxon>Paenibacillus</taxon>
    </lineage>
</organism>
<dbReference type="GO" id="GO:0016758">
    <property type="term" value="F:hexosyltransferase activity"/>
    <property type="evidence" value="ECO:0007669"/>
    <property type="project" value="UniProtKB-ARBA"/>
</dbReference>
<gene>
    <name evidence="3" type="ORF">PaecuDRAFT_1879</name>
</gene>
<protein>
    <submittedName>
        <fullName evidence="3">Glycosyl transferase family 2</fullName>
    </submittedName>
</protein>
<sequence>MKETIPRVTVLMPVYNGEKYLNQAIESILTQTYTDFELLIIDDASVDSSVELVRSYNDKRIKLVRNTVNMNLIATLNKGLKLANGEYIVRMDQDDISFPNRLKVQVEFMDLNKEVAISGSWIKTFGTKKSRVIKPPTSYKDIKSNLIFGNCLAHPSVIMRKSSLDKFGLSYNQKFIHAEDYELWQRASLLVEVRNIPKVLLKYRINEQGISRVYNEIQLNTIRLVCENILKQLEVNYSENDLENYYNLCSWNYNIKINNVNKLNDFEEILLRLYTSNEQKKVFDSTEFNKAIFNCWFRLCSASSSYLGMNALRCFNSSEISSFYELSFYRKINLLIKCSIKMNLKKPSL</sequence>
<dbReference type="eggNOG" id="COG1216">
    <property type="taxonomic scope" value="Bacteria"/>
</dbReference>